<reference evidence="1 2" key="1">
    <citation type="journal article" date="2017" name="Plant Biotechnol. J.">
        <title>A comprehensive draft genome sequence for lupin (Lupinus angustifolius), an emerging health food: insights into plant-microbe interactions and legume evolution.</title>
        <authorList>
            <person name="Hane J.K."/>
            <person name="Ming Y."/>
            <person name="Kamphuis L.G."/>
            <person name="Nelson M.N."/>
            <person name="Garg G."/>
            <person name="Atkins C.A."/>
            <person name="Bayer P.E."/>
            <person name="Bravo A."/>
            <person name="Bringans S."/>
            <person name="Cannon S."/>
            <person name="Edwards D."/>
            <person name="Foley R."/>
            <person name="Gao L.L."/>
            <person name="Harrison M.J."/>
            <person name="Huang W."/>
            <person name="Hurgobin B."/>
            <person name="Li S."/>
            <person name="Liu C.W."/>
            <person name="McGrath A."/>
            <person name="Morahan G."/>
            <person name="Murray J."/>
            <person name="Weller J."/>
            <person name="Jian J."/>
            <person name="Singh K.B."/>
        </authorList>
    </citation>
    <scope>NUCLEOTIDE SEQUENCE [LARGE SCALE GENOMIC DNA]</scope>
    <source>
        <strain evidence="2">cv. Tanjil</strain>
        <tissue evidence="1">Whole plant</tissue>
    </source>
</reference>
<evidence type="ECO:0000313" key="2">
    <source>
        <dbReference type="Proteomes" id="UP000188354"/>
    </source>
</evidence>
<dbReference type="GO" id="GO:0005634">
    <property type="term" value="C:nucleus"/>
    <property type="evidence" value="ECO:0007669"/>
    <property type="project" value="TreeGrafter"/>
</dbReference>
<dbReference type="EMBL" id="CM007373">
    <property type="protein sequence ID" value="OIV99190.1"/>
    <property type="molecule type" value="Genomic_DNA"/>
</dbReference>
<protein>
    <recommendedName>
        <fullName evidence="3">Transcription factor VOZ1-like</fullName>
    </recommendedName>
</protein>
<sequence>MLLFYSHQQCITVADFVWHLKKGMMKDKSKSKCGSPTHQSMKEKEKRLVEKIQAILTNLQSARKENRANDIVIFEEQMAQLLNEWKAELESPATSFADGSLDSFAAQLLQAIEEKDDATSPLTKPGPLKTDLNLDNIDDSNYSFLQEKCFDDNQPLDHTFIGSASTVYNTAFSNSYMTQLDYHPFTLNQNLDHTIIGHDSDLIGQINFNQHHNPEIKYLETTEFIFDEGFDCSQFFGEDDATKGGEEVIPNILPSICPPPSAFLSPKCALWDCFRPAQGLICCLDYCSSGHEILANNEGLPGTTPILRPGGIDVKDGPLLAAVRAKTHGKEVGIPKCEGAASTKSPWNAPELFDLCFLEGETLREWLFFDKPRRAFESGNRKQRSLPDYNGRGWHESRKQVMKEHGGLKRSYYMDPQPLSYLEWHLYEYEVNSHDGCALYRLELKLVDKKKSPKGKVTKESLTDLQNKMGKLTAAVISSDDGLNVKGKTITKSENVGPPEN</sequence>
<dbReference type="InterPro" id="IPR039277">
    <property type="entry name" value="VOZ1/VOZ2"/>
</dbReference>
<gene>
    <name evidence="1" type="ORF">TanjilG_19686</name>
</gene>
<dbReference type="AlphaFoldDB" id="A0A1J7GFH8"/>
<keyword evidence="2" id="KW-1185">Reference proteome</keyword>
<name>A0A1J7GFH8_LUPAN</name>
<evidence type="ECO:0008006" key="3">
    <source>
        <dbReference type="Google" id="ProtNLM"/>
    </source>
</evidence>
<dbReference type="GO" id="GO:0043565">
    <property type="term" value="F:sequence-specific DNA binding"/>
    <property type="evidence" value="ECO:0007669"/>
    <property type="project" value="TreeGrafter"/>
</dbReference>
<dbReference type="GO" id="GO:0048578">
    <property type="term" value="P:positive regulation of long-day photoperiodism, flowering"/>
    <property type="evidence" value="ECO:0007669"/>
    <property type="project" value="InterPro"/>
</dbReference>
<accession>A0A1J7GFH8</accession>
<dbReference type="STRING" id="3871.A0A1J7GFH8"/>
<dbReference type="PANTHER" id="PTHR33873">
    <property type="entry name" value="TRANSCRIPTION FACTOR VOZ1"/>
    <property type="match status" value="1"/>
</dbReference>
<dbReference type="GO" id="GO:0045893">
    <property type="term" value="P:positive regulation of DNA-templated transcription"/>
    <property type="evidence" value="ECO:0007669"/>
    <property type="project" value="TreeGrafter"/>
</dbReference>
<proteinExistence type="predicted"/>
<dbReference type="Proteomes" id="UP000188354">
    <property type="component" value="Chromosome LG13"/>
</dbReference>
<dbReference type="PANTHER" id="PTHR33873:SF15">
    <property type="entry name" value="TRANSCRIPTION FACTOR VOZ2"/>
    <property type="match status" value="1"/>
</dbReference>
<organism evidence="1 2">
    <name type="scientific">Lupinus angustifolius</name>
    <name type="common">Narrow-leaved blue lupine</name>
    <dbReference type="NCBI Taxonomy" id="3871"/>
    <lineage>
        <taxon>Eukaryota</taxon>
        <taxon>Viridiplantae</taxon>
        <taxon>Streptophyta</taxon>
        <taxon>Embryophyta</taxon>
        <taxon>Tracheophyta</taxon>
        <taxon>Spermatophyta</taxon>
        <taxon>Magnoliopsida</taxon>
        <taxon>eudicotyledons</taxon>
        <taxon>Gunneridae</taxon>
        <taxon>Pentapetalae</taxon>
        <taxon>rosids</taxon>
        <taxon>fabids</taxon>
        <taxon>Fabales</taxon>
        <taxon>Fabaceae</taxon>
        <taxon>Papilionoideae</taxon>
        <taxon>50 kb inversion clade</taxon>
        <taxon>genistoids sensu lato</taxon>
        <taxon>core genistoids</taxon>
        <taxon>Genisteae</taxon>
        <taxon>Lupinus</taxon>
    </lineage>
</organism>
<dbReference type="Gramene" id="OIV99190">
    <property type="protein sequence ID" value="OIV99190"/>
    <property type="gene ID" value="TanjilG_19686"/>
</dbReference>
<dbReference type="OMA" id="QNKMGKL"/>
<evidence type="ECO:0000313" key="1">
    <source>
        <dbReference type="EMBL" id="OIV99190.1"/>
    </source>
</evidence>